<evidence type="ECO:0000256" key="5">
    <source>
        <dbReference type="ARBA" id="ARBA00023125"/>
    </source>
</evidence>
<keyword evidence="13" id="KW-1185">Reference proteome</keyword>
<feature type="compositionally biased region" description="Low complexity" evidence="10">
    <location>
        <begin position="100"/>
        <end position="115"/>
    </location>
</feature>
<evidence type="ECO:0000256" key="4">
    <source>
        <dbReference type="ARBA" id="ARBA00023015"/>
    </source>
</evidence>
<dbReference type="AlphaFoldDB" id="A0A834YIY0"/>
<evidence type="ECO:0000256" key="7">
    <source>
        <dbReference type="ARBA" id="ARBA00023242"/>
    </source>
</evidence>
<evidence type="ECO:0000256" key="6">
    <source>
        <dbReference type="ARBA" id="ARBA00023163"/>
    </source>
</evidence>
<dbReference type="GO" id="GO:0005634">
    <property type="term" value="C:nucleus"/>
    <property type="evidence" value="ECO:0007669"/>
    <property type="project" value="UniProtKB-SubCell"/>
</dbReference>
<evidence type="ECO:0000256" key="9">
    <source>
        <dbReference type="RuleBase" id="RU369094"/>
    </source>
</evidence>
<dbReference type="EMBL" id="JABCRI010000018">
    <property type="protein sequence ID" value="KAF8389894.1"/>
    <property type="molecule type" value="Genomic_DNA"/>
</dbReference>
<evidence type="ECO:0000313" key="13">
    <source>
        <dbReference type="Proteomes" id="UP000655225"/>
    </source>
</evidence>
<gene>
    <name evidence="12" type="ORF">HHK36_024412</name>
</gene>
<dbReference type="PANTHER" id="PTHR31992:SF313">
    <property type="entry name" value="DOF ZINC FINGER PROTEIN DOF5.7"/>
    <property type="match status" value="1"/>
</dbReference>
<dbReference type="Pfam" id="PF02701">
    <property type="entry name" value="Zn_ribbon_Dof"/>
    <property type="match status" value="1"/>
</dbReference>
<keyword evidence="4 9" id="KW-0805">Transcription regulation</keyword>
<evidence type="ECO:0000256" key="2">
    <source>
        <dbReference type="ARBA" id="ARBA00022771"/>
    </source>
</evidence>
<evidence type="ECO:0000256" key="1">
    <source>
        <dbReference type="ARBA" id="ARBA00022723"/>
    </source>
</evidence>
<feature type="region of interest" description="Disordered" evidence="10">
    <location>
        <begin position="74"/>
        <end position="135"/>
    </location>
</feature>
<keyword evidence="1 9" id="KW-0479">Metal-binding</keyword>
<dbReference type="PROSITE" id="PS50884">
    <property type="entry name" value="ZF_DOF_2"/>
    <property type="match status" value="1"/>
</dbReference>
<accession>A0A834YIY0</accession>
<dbReference type="Proteomes" id="UP000655225">
    <property type="component" value="Unassembled WGS sequence"/>
</dbReference>
<keyword evidence="2 8" id="KW-0863">Zinc-finger</keyword>
<comment type="caution">
    <text evidence="12">The sequence shown here is derived from an EMBL/GenBank/DDBJ whole genome shotgun (WGS) entry which is preliminary data.</text>
</comment>
<evidence type="ECO:0000256" key="10">
    <source>
        <dbReference type="SAM" id="MobiDB-lite"/>
    </source>
</evidence>
<evidence type="ECO:0000256" key="8">
    <source>
        <dbReference type="PROSITE-ProRule" id="PRU00071"/>
    </source>
</evidence>
<evidence type="ECO:0000256" key="3">
    <source>
        <dbReference type="ARBA" id="ARBA00022833"/>
    </source>
</evidence>
<name>A0A834YIY0_TETSI</name>
<dbReference type="GO" id="GO:0003700">
    <property type="term" value="F:DNA-binding transcription factor activity"/>
    <property type="evidence" value="ECO:0007669"/>
    <property type="project" value="UniProtKB-UniRule"/>
</dbReference>
<keyword evidence="7 8" id="KW-0539">Nucleus</keyword>
<reference evidence="12 13" key="1">
    <citation type="submission" date="2020-04" db="EMBL/GenBank/DDBJ databases">
        <title>Plant Genome Project.</title>
        <authorList>
            <person name="Zhang R.-G."/>
        </authorList>
    </citation>
    <scope>NUCLEOTIDE SEQUENCE [LARGE SCALE GENOMIC DNA]</scope>
    <source>
        <strain evidence="12">YNK0</strain>
        <tissue evidence="12">Leaf</tissue>
    </source>
</reference>
<feature type="compositionally biased region" description="Basic and acidic residues" evidence="10">
    <location>
        <begin position="88"/>
        <end position="98"/>
    </location>
</feature>
<dbReference type="GO" id="GO:0008270">
    <property type="term" value="F:zinc ion binding"/>
    <property type="evidence" value="ECO:0007669"/>
    <property type="project" value="UniProtKB-KW"/>
</dbReference>
<dbReference type="PROSITE" id="PS01361">
    <property type="entry name" value="ZF_DOF_1"/>
    <property type="match status" value="1"/>
</dbReference>
<dbReference type="PANTHER" id="PTHR31992">
    <property type="entry name" value="DOF ZINC FINGER PROTEIN DOF1.4-RELATED"/>
    <property type="match status" value="1"/>
</dbReference>
<feature type="region of interest" description="Disordered" evidence="10">
    <location>
        <begin position="1"/>
        <end position="21"/>
    </location>
</feature>
<dbReference type="GO" id="GO:0003677">
    <property type="term" value="F:DNA binding"/>
    <property type="evidence" value="ECO:0007669"/>
    <property type="project" value="UniProtKB-UniRule"/>
</dbReference>
<protein>
    <recommendedName>
        <fullName evidence="9">Dof zinc finger protein</fullName>
    </recommendedName>
</protein>
<dbReference type="InterPro" id="IPR045174">
    <property type="entry name" value="Dof"/>
</dbReference>
<organism evidence="12 13">
    <name type="scientific">Tetracentron sinense</name>
    <name type="common">Spur-leaf</name>
    <dbReference type="NCBI Taxonomy" id="13715"/>
    <lineage>
        <taxon>Eukaryota</taxon>
        <taxon>Viridiplantae</taxon>
        <taxon>Streptophyta</taxon>
        <taxon>Embryophyta</taxon>
        <taxon>Tracheophyta</taxon>
        <taxon>Spermatophyta</taxon>
        <taxon>Magnoliopsida</taxon>
        <taxon>Trochodendrales</taxon>
        <taxon>Trochodendraceae</taxon>
        <taxon>Tetracentron</taxon>
    </lineage>
</organism>
<comment type="function">
    <text evidence="9">Transcription factor that binds specifically to a 5'-AA[AG]G-3' consensus core sequence.</text>
</comment>
<evidence type="ECO:0000313" key="12">
    <source>
        <dbReference type="EMBL" id="KAF8389894.1"/>
    </source>
</evidence>
<comment type="subcellular location">
    <subcellularLocation>
        <location evidence="8 9">Nucleus</location>
    </subcellularLocation>
</comment>
<feature type="domain" description="Dof-type" evidence="11">
    <location>
        <begin position="29"/>
        <end position="83"/>
    </location>
</feature>
<dbReference type="OrthoDB" id="1927254at2759"/>
<keyword evidence="3 9" id="KW-0862">Zinc</keyword>
<dbReference type="InterPro" id="IPR003851">
    <property type="entry name" value="Znf_Dof"/>
</dbReference>
<sequence>MQDIRQMGSGGGRIFAGERRLRPHPNQALKCPRCESLNTKFCYYNNYNLSQPRHFCKGCRRYWTKGGVLRNVPVGGGCRKTKRTKHKPSPEVQKERKSTSHSSSESSSLTATTTTENFPDSRLFVSQNPNPNFQPSMMDTVLDQPFSGGILPENGSFTSLMTDSNSAFMGFNFENIWPLQLQQQNPQHKMTNMAEEQKMQELTAGFLNQTVPVELPGSHDRASNGGLTALDWESSNGDQCVFDLPSSIDQEYWSQCQWTTNERGHAQNVIVRRWGVAVRRREPALSRFSVVECSSGYHITRDDRVVEYHVSHHTCISYKLG</sequence>
<dbReference type="OMA" id="DQTYWSV"/>
<keyword evidence="5 8" id="KW-0238">DNA-binding</keyword>
<keyword evidence="6 9" id="KW-0804">Transcription</keyword>
<proteinExistence type="predicted"/>
<feature type="compositionally biased region" description="Polar residues" evidence="10">
    <location>
        <begin position="124"/>
        <end position="135"/>
    </location>
</feature>
<evidence type="ECO:0000259" key="11">
    <source>
        <dbReference type="PROSITE" id="PS50884"/>
    </source>
</evidence>